<protein>
    <recommendedName>
        <fullName evidence="2">Nucleotide-diphospho-sugar transferase domain-containing protein</fullName>
    </recommendedName>
</protein>
<organism evidence="1">
    <name type="scientific">marine sediment metagenome</name>
    <dbReference type="NCBI Taxonomy" id="412755"/>
    <lineage>
        <taxon>unclassified sequences</taxon>
        <taxon>metagenomes</taxon>
        <taxon>ecological metagenomes</taxon>
    </lineage>
</organism>
<dbReference type="EMBL" id="LAZR01000481">
    <property type="protein sequence ID" value="KKN67220.1"/>
    <property type="molecule type" value="Genomic_DNA"/>
</dbReference>
<reference evidence="1" key="1">
    <citation type="journal article" date="2015" name="Nature">
        <title>Complex archaea that bridge the gap between prokaryotes and eukaryotes.</title>
        <authorList>
            <person name="Spang A."/>
            <person name="Saw J.H."/>
            <person name="Jorgensen S.L."/>
            <person name="Zaremba-Niedzwiedzka K."/>
            <person name="Martijn J."/>
            <person name="Lind A.E."/>
            <person name="van Eijk R."/>
            <person name="Schleper C."/>
            <person name="Guy L."/>
            <person name="Ettema T.J."/>
        </authorList>
    </citation>
    <scope>NUCLEOTIDE SEQUENCE</scope>
</reference>
<dbReference type="InterPro" id="IPR029044">
    <property type="entry name" value="Nucleotide-diphossugar_trans"/>
</dbReference>
<sequence length="300" mass="35123">MKAKQTPKTKNPDRGVVILALGHAYWGRWAYNLAMSLKYTCPEVKISLLYAGSGITQIVDKSLFDKVKEVPAKYYSTDGRIQYLKAKTALYKLSPYGETIYLDADMVWLPKRSVMTLFNELNTDFTMANRSWMALESDNLTDAFGIWASPKHIKEVFKFKEGRFYNLSSEMIYFKRTKEVSKLFADAFKLFDDDSFNISRFFNGGMPDELPFTISMIKNKIYPHKDNYKPFYWESAEHLRLQGADLNNGFYAYSMGGHISHPMMKKTYNNLVQFYCNQFNQRFPFFWLDKRGWMPGRQNL</sequence>
<name>A0A0F9SEB7_9ZZZZ</name>
<proteinExistence type="predicted"/>
<dbReference type="SUPFAM" id="SSF53448">
    <property type="entry name" value="Nucleotide-diphospho-sugar transferases"/>
    <property type="match status" value="1"/>
</dbReference>
<evidence type="ECO:0008006" key="2">
    <source>
        <dbReference type="Google" id="ProtNLM"/>
    </source>
</evidence>
<evidence type="ECO:0000313" key="1">
    <source>
        <dbReference type="EMBL" id="KKN67220.1"/>
    </source>
</evidence>
<comment type="caution">
    <text evidence="1">The sequence shown here is derived from an EMBL/GenBank/DDBJ whole genome shotgun (WGS) entry which is preliminary data.</text>
</comment>
<gene>
    <name evidence="1" type="ORF">LCGC14_0463930</name>
</gene>
<accession>A0A0F9SEB7</accession>
<dbReference type="AlphaFoldDB" id="A0A0F9SEB7"/>